<feature type="domain" description="DUF4097" evidence="2">
    <location>
        <begin position="123"/>
        <end position="225"/>
    </location>
</feature>
<name>A0A9W6L571_9PSEU</name>
<comment type="caution">
    <text evidence="3">The sequence shown here is derived from an EMBL/GenBank/DDBJ whole genome shotgun (WGS) entry which is preliminary data.</text>
</comment>
<reference evidence="3" key="2">
    <citation type="submission" date="2023-01" db="EMBL/GenBank/DDBJ databases">
        <authorList>
            <person name="Sun Q."/>
            <person name="Evtushenko L."/>
        </authorList>
    </citation>
    <scope>NUCLEOTIDE SEQUENCE</scope>
    <source>
        <strain evidence="3">VKM Ac-1069</strain>
    </source>
</reference>
<dbReference type="Proteomes" id="UP001143463">
    <property type="component" value="Unassembled WGS sequence"/>
</dbReference>
<dbReference type="Pfam" id="PF13349">
    <property type="entry name" value="DUF4097"/>
    <property type="match status" value="1"/>
</dbReference>
<evidence type="ECO:0000313" key="4">
    <source>
        <dbReference type="Proteomes" id="UP001143463"/>
    </source>
</evidence>
<evidence type="ECO:0000256" key="1">
    <source>
        <dbReference type="SAM" id="SignalP"/>
    </source>
</evidence>
<protein>
    <recommendedName>
        <fullName evidence="2">DUF4097 domain-containing protein</fullName>
    </recommendedName>
</protein>
<dbReference type="InterPro" id="IPR025164">
    <property type="entry name" value="Toastrack_DUF4097"/>
</dbReference>
<sequence>MGRWGVRTVVGVLAAAAAVAGCSVGAGQTTRDRAALGGPVTEIRIDNQAGGVTVVGDGGASLEREVTYRGSAPTGPSHRVEGGVLVLGGCGDHCAVTYTVHVPAGLPVTGRTEAGGITLTQVGRVDVATGAGGITLDTVTGTARARTQAGTIIGRTLRDADVLAQTANGDVELTLATPGSARVETQRGDITVRVPQATYRVTVHTDLGETSVRVPSEPGADHALDLRTEVGDVVVAPF</sequence>
<reference evidence="3" key="1">
    <citation type="journal article" date="2014" name="Int. J. Syst. Evol. Microbiol.">
        <title>Complete genome sequence of Corynebacterium casei LMG S-19264T (=DSM 44701T), isolated from a smear-ripened cheese.</title>
        <authorList>
            <consortium name="US DOE Joint Genome Institute (JGI-PGF)"/>
            <person name="Walter F."/>
            <person name="Albersmeier A."/>
            <person name="Kalinowski J."/>
            <person name="Ruckert C."/>
        </authorList>
    </citation>
    <scope>NUCLEOTIDE SEQUENCE</scope>
    <source>
        <strain evidence="3">VKM Ac-1069</strain>
    </source>
</reference>
<dbReference type="PROSITE" id="PS51257">
    <property type="entry name" value="PROKAR_LIPOPROTEIN"/>
    <property type="match status" value="1"/>
</dbReference>
<accession>A0A9W6L571</accession>
<dbReference type="AlphaFoldDB" id="A0A9W6L571"/>
<gene>
    <name evidence="3" type="ORF">GCM10017577_35800</name>
</gene>
<keyword evidence="1" id="KW-0732">Signal</keyword>
<proteinExistence type="predicted"/>
<evidence type="ECO:0000259" key="2">
    <source>
        <dbReference type="Pfam" id="PF13349"/>
    </source>
</evidence>
<organism evidence="3 4">
    <name type="scientific">Pseudonocardia halophobica</name>
    <dbReference type="NCBI Taxonomy" id="29401"/>
    <lineage>
        <taxon>Bacteria</taxon>
        <taxon>Bacillati</taxon>
        <taxon>Actinomycetota</taxon>
        <taxon>Actinomycetes</taxon>
        <taxon>Pseudonocardiales</taxon>
        <taxon>Pseudonocardiaceae</taxon>
        <taxon>Pseudonocardia</taxon>
    </lineage>
</organism>
<feature type="chain" id="PRO_5040754284" description="DUF4097 domain-containing protein" evidence="1">
    <location>
        <begin position="21"/>
        <end position="238"/>
    </location>
</feature>
<dbReference type="EMBL" id="BSFQ01000014">
    <property type="protein sequence ID" value="GLL12439.1"/>
    <property type="molecule type" value="Genomic_DNA"/>
</dbReference>
<keyword evidence="4" id="KW-1185">Reference proteome</keyword>
<feature type="signal peptide" evidence="1">
    <location>
        <begin position="1"/>
        <end position="20"/>
    </location>
</feature>
<evidence type="ECO:0000313" key="3">
    <source>
        <dbReference type="EMBL" id="GLL12439.1"/>
    </source>
</evidence>